<keyword evidence="4" id="KW-0479">Metal-binding</keyword>
<keyword evidence="11" id="KW-0539">Nucleus</keyword>
<evidence type="ECO:0000256" key="5">
    <source>
        <dbReference type="ARBA" id="ARBA00022759"/>
    </source>
</evidence>
<evidence type="ECO:0000256" key="7">
    <source>
        <dbReference type="ARBA" id="ARBA00022801"/>
    </source>
</evidence>
<dbReference type="Proteomes" id="UP000324832">
    <property type="component" value="Unassembled WGS sequence"/>
</dbReference>
<dbReference type="InterPro" id="IPR042530">
    <property type="entry name" value="EME1/EME2_C"/>
</dbReference>
<keyword evidence="10" id="KW-0234">DNA repair</keyword>
<name>A0A5E4Q0U7_9NEOP</name>
<evidence type="ECO:0000256" key="4">
    <source>
        <dbReference type="ARBA" id="ARBA00022723"/>
    </source>
</evidence>
<comment type="subcellular location">
    <subcellularLocation>
        <location evidence="2">Nucleus</location>
    </subcellularLocation>
</comment>
<dbReference type="GO" id="GO:0031297">
    <property type="term" value="P:replication fork processing"/>
    <property type="evidence" value="ECO:0007669"/>
    <property type="project" value="TreeGrafter"/>
</dbReference>
<dbReference type="PANTHER" id="PTHR21077">
    <property type="entry name" value="EME1 PROTEIN"/>
    <property type="match status" value="1"/>
</dbReference>
<dbReference type="PANTHER" id="PTHR21077:SF5">
    <property type="entry name" value="CROSSOVER JUNCTION ENDONUCLEASE MMS4"/>
    <property type="match status" value="1"/>
</dbReference>
<keyword evidence="9" id="KW-0233">DNA recombination</keyword>
<organism evidence="13 14">
    <name type="scientific">Leptidea sinapis</name>
    <dbReference type="NCBI Taxonomy" id="189913"/>
    <lineage>
        <taxon>Eukaryota</taxon>
        <taxon>Metazoa</taxon>
        <taxon>Ecdysozoa</taxon>
        <taxon>Arthropoda</taxon>
        <taxon>Hexapoda</taxon>
        <taxon>Insecta</taxon>
        <taxon>Pterygota</taxon>
        <taxon>Neoptera</taxon>
        <taxon>Endopterygota</taxon>
        <taxon>Lepidoptera</taxon>
        <taxon>Glossata</taxon>
        <taxon>Ditrysia</taxon>
        <taxon>Papilionoidea</taxon>
        <taxon>Pieridae</taxon>
        <taxon>Dismorphiinae</taxon>
        <taxon>Leptidea</taxon>
    </lineage>
</organism>
<dbReference type="Gene3D" id="1.10.150.670">
    <property type="entry name" value="Crossover junction endonuclease EME1, DNA-binding domain"/>
    <property type="match status" value="1"/>
</dbReference>
<dbReference type="AlphaFoldDB" id="A0A5E4Q0U7"/>
<dbReference type="GO" id="GO:0008821">
    <property type="term" value="F:crossover junction DNA endonuclease activity"/>
    <property type="evidence" value="ECO:0007669"/>
    <property type="project" value="TreeGrafter"/>
</dbReference>
<dbReference type="GO" id="GO:0031573">
    <property type="term" value="P:mitotic intra-S DNA damage checkpoint signaling"/>
    <property type="evidence" value="ECO:0007669"/>
    <property type="project" value="TreeGrafter"/>
</dbReference>
<dbReference type="GO" id="GO:0046872">
    <property type="term" value="F:metal ion binding"/>
    <property type="evidence" value="ECO:0007669"/>
    <property type="project" value="UniProtKB-KW"/>
</dbReference>
<dbReference type="Gene3D" id="3.40.50.10130">
    <property type="match status" value="1"/>
</dbReference>
<keyword evidence="5" id="KW-0255">Endonuclease</keyword>
<dbReference type="EMBL" id="FZQP02001149">
    <property type="protein sequence ID" value="VVC91927.1"/>
    <property type="molecule type" value="Genomic_DNA"/>
</dbReference>
<dbReference type="GO" id="GO:0000712">
    <property type="term" value="P:resolution of meiotic recombination intermediates"/>
    <property type="evidence" value="ECO:0007669"/>
    <property type="project" value="TreeGrafter"/>
</dbReference>
<keyword evidence="3" id="KW-0540">Nuclease</keyword>
<evidence type="ECO:0008006" key="15">
    <source>
        <dbReference type="Google" id="ProtNLM"/>
    </source>
</evidence>
<sequence length="373" mass="41093">MDTVTIDLSEDDSDNLDDLPELNLGVKRSHVNEIPQSGSIGTHTCTDLTNGSTKNINCKSKHIDQAADKQSLKILKPGECMKHMVVEMHPTLMERWYCADVLREVGASGARVQTSSTLCDVALVMWRRLLEPTLKNSDGMVALATEEKSDHGLYITHLDDIQTYIHTQTLSKHMKEVADLAGCKLTLVVFAPKNYFKSSGRKTSNSNHKIIQPVDVEMALTDLLVSSDCDTITVTTPNEVALTIVHFTKAIAESPYKQAKRLVDEQADFYMRGDNKKCVPVAANGSGIGMLWQQMLAVLPHSSLETARTIRGQYQTPRALYKALMKPSGVDDLANLGVSRSAVPGAKTRRIGNEFARKLYVLFTADDGDSLVE</sequence>
<evidence type="ECO:0000313" key="14">
    <source>
        <dbReference type="Proteomes" id="UP000324832"/>
    </source>
</evidence>
<reference evidence="13 14" key="1">
    <citation type="submission" date="2017-07" db="EMBL/GenBank/DDBJ databases">
        <authorList>
            <person name="Talla V."/>
            <person name="Backstrom N."/>
        </authorList>
    </citation>
    <scope>NUCLEOTIDE SEQUENCE [LARGE SCALE GENOMIC DNA]</scope>
</reference>
<accession>A0A5E4Q0U7</accession>
<protein>
    <recommendedName>
        <fullName evidence="15">ERCC4 domain-containing protein</fullName>
    </recommendedName>
</protein>
<evidence type="ECO:0000256" key="12">
    <source>
        <dbReference type="ARBA" id="ARBA00023254"/>
    </source>
</evidence>
<dbReference type="InterPro" id="IPR033310">
    <property type="entry name" value="Mms4/EME1/EME2"/>
</dbReference>
<evidence type="ECO:0000256" key="11">
    <source>
        <dbReference type="ARBA" id="ARBA00023242"/>
    </source>
</evidence>
<evidence type="ECO:0000256" key="8">
    <source>
        <dbReference type="ARBA" id="ARBA00022842"/>
    </source>
</evidence>
<keyword evidence="7" id="KW-0378">Hydrolase</keyword>
<evidence type="ECO:0000256" key="1">
    <source>
        <dbReference type="ARBA" id="ARBA00001946"/>
    </source>
</evidence>
<evidence type="ECO:0000256" key="9">
    <source>
        <dbReference type="ARBA" id="ARBA00023172"/>
    </source>
</evidence>
<dbReference type="Pfam" id="PF21292">
    <property type="entry name" value="EME1-MUS81_C"/>
    <property type="match status" value="1"/>
</dbReference>
<proteinExistence type="predicted"/>
<dbReference type="GO" id="GO:0048476">
    <property type="term" value="C:Holliday junction resolvase complex"/>
    <property type="evidence" value="ECO:0007669"/>
    <property type="project" value="InterPro"/>
</dbReference>
<gene>
    <name evidence="13" type="ORF">LSINAPIS_LOCUS4482</name>
</gene>
<dbReference type="GO" id="GO:0005634">
    <property type="term" value="C:nucleus"/>
    <property type="evidence" value="ECO:0007669"/>
    <property type="project" value="UniProtKB-SubCell"/>
</dbReference>
<evidence type="ECO:0000256" key="3">
    <source>
        <dbReference type="ARBA" id="ARBA00022722"/>
    </source>
</evidence>
<evidence type="ECO:0000313" key="13">
    <source>
        <dbReference type="EMBL" id="VVC91927.1"/>
    </source>
</evidence>
<keyword evidence="14" id="KW-1185">Reference proteome</keyword>
<keyword evidence="8" id="KW-0460">Magnesium</keyword>
<evidence type="ECO:0000256" key="10">
    <source>
        <dbReference type="ARBA" id="ARBA00023204"/>
    </source>
</evidence>
<evidence type="ECO:0000256" key="2">
    <source>
        <dbReference type="ARBA" id="ARBA00004123"/>
    </source>
</evidence>
<evidence type="ECO:0000256" key="6">
    <source>
        <dbReference type="ARBA" id="ARBA00022763"/>
    </source>
</evidence>
<comment type="cofactor">
    <cofactor evidence="1">
        <name>Mg(2+)</name>
        <dbReference type="ChEBI" id="CHEBI:18420"/>
    </cofactor>
</comment>
<dbReference type="GO" id="GO:0006302">
    <property type="term" value="P:double-strand break repair"/>
    <property type="evidence" value="ECO:0007669"/>
    <property type="project" value="TreeGrafter"/>
</dbReference>
<keyword evidence="12" id="KW-0469">Meiosis</keyword>
<keyword evidence="6" id="KW-0227">DNA damage</keyword>